<keyword evidence="1" id="KW-0997">Cell inner membrane</keyword>
<comment type="subcellular location">
    <subcellularLocation>
        <location evidence="1">Cell inner membrane</location>
        <topology evidence="1">Multi-pass membrane protein</topology>
    </subcellularLocation>
</comment>
<comment type="caution">
    <text evidence="4">The sequence shown here is derived from an EMBL/GenBank/DDBJ whole genome shotgun (WGS) entry which is preliminary data.</text>
</comment>
<feature type="transmembrane region" description="Helical" evidence="2">
    <location>
        <begin position="571"/>
        <end position="590"/>
    </location>
</feature>
<keyword evidence="5" id="KW-1185">Reference proteome</keyword>
<reference evidence="4 5" key="1">
    <citation type="journal article" date="2014" name="Genome Announc.">
        <title>Draft Genome Sequence of Lutibaculum baratangense Strain AMV1T, Isolated from a Mud Volcano in Andamans, India.</title>
        <authorList>
            <person name="Singh A."/>
            <person name="Sreenivas A."/>
            <person name="Sathyanarayana Reddy G."/>
            <person name="Pinnaka A.K."/>
            <person name="Shivaji S."/>
        </authorList>
    </citation>
    <scope>NUCLEOTIDE SEQUENCE [LARGE SCALE GENOMIC DNA]</scope>
    <source>
        <strain evidence="4 5">AMV1</strain>
    </source>
</reference>
<dbReference type="STRING" id="631454.N177_2208"/>
<feature type="transmembrane region" description="Helical" evidence="2">
    <location>
        <begin position="602"/>
        <end position="633"/>
    </location>
</feature>
<feature type="transmembrane region" description="Helical" evidence="2">
    <location>
        <begin position="377"/>
        <end position="398"/>
    </location>
</feature>
<dbReference type="NCBIfam" id="TIGR02123">
    <property type="entry name" value="TRAP_fused"/>
    <property type="match status" value="1"/>
</dbReference>
<protein>
    <submittedName>
        <fullName evidence="4">TRAP-type uncharacterized transport system, fused permease component</fullName>
    </submittedName>
</protein>
<evidence type="ECO:0000256" key="1">
    <source>
        <dbReference type="RuleBase" id="RU369079"/>
    </source>
</evidence>
<feature type="transmembrane region" description="Helical" evidence="2">
    <location>
        <begin position="461"/>
        <end position="494"/>
    </location>
</feature>
<sequence>MRRDGAAVGTKRPGRLSSKGALDMRERLRQAVALVIGVFILYTASMGPFDSLIQRSIMVALVITLGVLSFPSPFASRHPLVANLVDAVFWAGSMAACLFVTFSANWILTSLPMAGPLHIGLTIVLVVTILELARRTVGIAFPILVLVGVAYVFLGHLIPGRLGHRGFDIYFVTETVFLSDIGIWGSLTGIAATIIAAFVLFGAMLLRTGGGDTFMDLALLISGRSTGGAAKMATVASAAFGTVNGSAVANVATTGTMTIPLMKRIGYPAPLASAVEAVASTGGQITPPILGAAAFIMSEMIGTDYLRIALAALIPALLFYIGVFVTIHLIALRKNIGYVPPEDIPSARTALAPVRLIPVVGGLGGLLFMLLSGRSVALSAATGIICMVVPFVIGDLAVNRKPKSTARALIYGLVEAGTGIVIIALMLAGAQILVSLINLTGIGVTLSSLTVAVGGKNLFLIGLIVALACLVLGMGIPTTAAYVLVAAVMAPALISVDVEPLVAHMFVFYYATISVITPPVCIAVFVAASIAKTDWWPAALNAVRLGAVTYVVPFMFLSYPGMLWSGTPWQIAEAALSGTVLVMAFSLLLSGTRIRGSRIASAALYLPAAMLAIVPSHLALGLAFAMTVTGIVVGQPFRQRHPGEPDAAAVPLEQVP</sequence>
<dbReference type="Proteomes" id="UP000017819">
    <property type="component" value="Unassembled WGS sequence"/>
</dbReference>
<feature type="transmembrane region" description="Helical" evidence="2">
    <location>
        <begin position="506"/>
        <end position="530"/>
    </location>
</feature>
<dbReference type="InterPro" id="IPR011853">
    <property type="entry name" value="TRAP_DctM-Dct_fused"/>
</dbReference>
<keyword evidence="2" id="KW-1133">Transmembrane helix</keyword>
<feature type="transmembrane region" description="Helical" evidence="2">
    <location>
        <begin position="410"/>
        <end position="430"/>
    </location>
</feature>
<dbReference type="GO" id="GO:0022857">
    <property type="term" value="F:transmembrane transporter activity"/>
    <property type="evidence" value="ECO:0007669"/>
    <property type="project" value="UniProtKB-UniRule"/>
</dbReference>
<name>V4RNY2_9HYPH</name>
<evidence type="ECO:0000259" key="3">
    <source>
        <dbReference type="Pfam" id="PF06808"/>
    </source>
</evidence>
<feature type="transmembrane region" description="Helical" evidence="2">
    <location>
        <begin position="139"/>
        <end position="158"/>
    </location>
</feature>
<dbReference type="eggNOG" id="COG4666">
    <property type="taxonomic scope" value="Bacteria"/>
</dbReference>
<dbReference type="Pfam" id="PF06808">
    <property type="entry name" value="DctM"/>
    <property type="match status" value="1"/>
</dbReference>
<evidence type="ECO:0000313" key="5">
    <source>
        <dbReference type="Proteomes" id="UP000017819"/>
    </source>
</evidence>
<feature type="transmembrane region" description="Helical" evidence="2">
    <location>
        <begin position="181"/>
        <end position="206"/>
    </location>
</feature>
<dbReference type="PANTHER" id="PTHR43849">
    <property type="entry name" value="BLL3936 PROTEIN"/>
    <property type="match status" value="1"/>
</dbReference>
<feature type="transmembrane region" description="Helical" evidence="2">
    <location>
        <begin position="114"/>
        <end position="132"/>
    </location>
</feature>
<feature type="transmembrane region" description="Helical" evidence="2">
    <location>
        <begin position="55"/>
        <end position="75"/>
    </location>
</feature>
<keyword evidence="2" id="KW-0812">Transmembrane</keyword>
<dbReference type="PATRIC" id="fig|631454.5.peg.2177"/>
<feature type="transmembrane region" description="Helical" evidence="2">
    <location>
        <begin position="308"/>
        <end position="331"/>
    </location>
</feature>
<keyword evidence="1" id="KW-1003">Cell membrane</keyword>
<evidence type="ECO:0000256" key="2">
    <source>
        <dbReference type="SAM" id="Phobius"/>
    </source>
</evidence>
<feature type="domain" description="TRAP C4-dicarboxylate transport system permease DctM subunit" evidence="3">
    <location>
        <begin position="125"/>
        <end position="563"/>
    </location>
</feature>
<accession>V4RNY2</accession>
<dbReference type="GO" id="GO:0005886">
    <property type="term" value="C:plasma membrane"/>
    <property type="evidence" value="ECO:0007669"/>
    <property type="project" value="UniProtKB-SubCell"/>
</dbReference>
<feature type="transmembrane region" description="Helical" evidence="2">
    <location>
        <begin position="352"/>
        <end position="371"/>
    </location>
</feature>
<dbReference type="AlphaFoldDB" id="V4RNY2"/>
<feature type="transmembrane region" description="Helical" evidence="2">
    <location>
        <begin position="542"/>
        <end position="559"/>
    </location>
</feature>
<dbReference type="EMBL" id="AWXZ01000029">
    <property type="protein sequence ID" value="ESR24885.1"/>
    <property type="molecule type" value="Genomic_DNA"/>
</dbReference>
<keyword evidence="1" id="KW-0813">Transport</keyword>
<proteinExistence type="predicted"/>
<dbReference type="InterPro" id="IPR010656">
    <property type="entry name" value="DctM"/>
</dbReference>
<comment type="function">
    <text evidence="1">Part of the tripartite ATP-independent periplasmic (TRAP) transport system.</text>
</comment>
<feature type="transmembrane region" description="Helical" evidence="2">
    <location>
        <begin position="31"/>
        <end position="49"/>
    </location>
</feature>
<dbReference type="PANTHER" id="PTHR43849:SF2">
    <property type="entry name" value="BLL3936 PROTEIN"/>
    <property type="match status" value="1"/>
</dbReference>
<feature type="transmembrane region" description="Helical" evidence="2">
    <location>
        <begin position="436"/>
        <end position="454"/>
    </location>
</feature>
<evidence type="ECO:0000313" key="4">
    <source>
        <dbReference type="EMBL" id="ESR24885.1"/>
    </source>
</evidence>
<keyword evidence="2" id="KW-0472">Membrane</keyword>
<feature type="transmembrane region" description="Helical" evidence="2">
    <location>
        <begin position="87"/>
        <end position="108"/>
    </location>
</feature>
<gene>
    <name evidence="4" type="ORF">N177_2208</name>
</gene>
<organism evidence="4 5">
    <name type="scientific">Lutibaculum baratangense AMV1</name>
    <dbReference type="NCBI Taxonomy" id="631454"/>
    <lineage>
        <taxon>Bacteria</taxon>
        <taxon>Pseudomonadati</taxon>
        <taxon>Pseudomonadota</taxon>
        <taxon>Alphaproteobacteria</taxon>
        <taxon>Hyphomicrobiales</taxon>
        <taxon>Tepidamorphaceae</taxon>
        <taxon>Lutibaculum</taxon>
    </lineage>
</organism>